<evidence type="ECO:0000256" key="11">
    <source>
        <dbReference type="PIRNR" id="PIRNR000905"/>
    </source>
</evidence>
<accession>A0A8J2QYM8</accession>
<evidence type="ECO:0000256" key="3">
    <source>
        <dbReference type="ARBA" id="ARBA00009266"/>
    </source>
</evidence>
<feature type="active site" description="Proton donor" evidence="12">
    <location>
        <position position="113"/>
    </location>
</feature>
<dbReference type="GO" id="GO:0004346">
    <property type="term" value="F:glucose-6-phosphatase activity"/>
    <property type="evidence" value="ECO:0007669"/>
    <property type="project" value="UniProtKB-EC"/>
</dbReference>
<dbReference type="Proteomes" id="UP000789524">
    <property type="component" value="Unassembled WGS sequence"/>
</dbReference>
<keyword evidence="9 14" id="KW-1133">Transmembrane helix</keyword>
<evidence type="ECO:0000313" key="17">
    <source>
        <dbReference type="Proteomes" id="UP000789524"/>
    </source>
</evidence>
<gene>
    <name evidence="16" type="ORF">DCHRY22_LOCUS10431</name>
</gene>
<comment type="caution">
    <text evidence="16">The sequence shown here is derived from an EMBL/GenBank/DDBJ whole genome shotgun (WGS) entry which is preliminary data.</text>
</comment>
<feature type="transmembrane region" description="Helical" evidence="14">
    <location>
        <begin position="292"/>
        <end position="309"/>
    </location>
</feature>
<evidence type="ECO:0000256" key="2">
    <source>
        <dbReference type="ARBA" id="ARBA00004742"/>
    </source>
</evidence>
<dbReference type="SMART" id="SM00014">
    <property type="entry name" value="acidPPc"/>
    <property type="match status" value="1"/>
</dbReference>
<dbReference type="GO" id="GO:0051156">
    <property type="term" value="P:glucose 6-phosphate metabolic process"/>
    <property type="evidence" value="ECO:0007669"/>
    <property type="project" value="TreeGrafter"/>
</dbReference>
<evidence type="ECO:0000256" key="4">
    <source>
        <dbReference type="ARBA" id="ARBA00012634"/>
    </source>
</evidence>
<evidence type="ECO:0000256" key="1">
    <source>
        <dbReference type="ARBA" id="ARBA00004477"/>
    </source>
</evidence>
<comment type="similarity">
    <text evidence="3 11">Belongs to the glucose-6-phosphatase family.</text>
</comment>
<keyword evidence="8 11" id="KW-0256">Endoplasmic reticulum</keyword>
<keyword evidence="5 11" id="KW-0312">Gluconeogenesis</keyword>
<dbReference type="Gene3D" id="1.20.144.10">
    <property type="entry name" value="Phosphatidic acid phosphatase type 2/haloperoxidase"/>
    <property type="match status" value="1"/>
</dbReference>
<organism evidence="16 17">
    <name type="scientific">Danaus chrysippus</name>
    <name type="common">African queen</name>
    <dbReference type="NCBI Taxonomy" id="151541"/>
    <lineage>
        <taxon>Eukaryota</taxon>
        <taxon>Metazoa</taxon>
        <taxon>Ecdysozoa</taxon>
        <taxon>Arthropoda</taxon>
        <taxon>Hexapoda</taxon>
        <taxon>Insecta</taxon>
        <taxon>Pterygota</taxon>
        <taxon>Neoptera</taxon>
        <taxon>Endopterygota</taxon>
        <taxon>Lepidoptera</taxon>
        <taxon>Glossata</taxon>
        <taxon>Ditrysia</taxon>
        <taxon>Papilionoidea</taxon>
        <taxon>Nymphalidae</taxon>
        <taxon>Danainae</taxon>
        <taxon>Danaini</taxon>
        <taxon>Danaina</taxon>
        <taxon>Danaus</taxon>
        <taxon>Anosia</taxon>
    </lineage>
</organism>
<feature type="binding site" evidence="13">
    <location>
        <position position="79"/>
    </location>
    <ligand>
        <name>substrate</name>
    </ligand>
</feature>
<evidence type="ECO:0000256" key="12">
    <source>
        <dbReference type="PIRSR" id="PIRSR000905-1"/>
    </source>
</evidence>
<keyword evidence="6 14" id="KW-0812">Transmembrane</keyword>
<evidence type="ECO:0000256" key="6">
    <source>
        <dbReference type="ARBA" id="ARBA00022692"/>
    </source>
</evidence>
<dbReference type="PANTHER" id="PTHR12591:SF0">
    <property type="entry name" value="FI19814P1"/>
    <property type="match status" value="1"/>
</dbReference>
<feature type="transmembrane region" description="Helical" evidence="14">
    <location>
        <begin position="259"/>
        <end position="280"/>
    </location>
</feature>
<evidence type="ECO:0000259" key="15">
    <source>
        <dbReference type="SMART" id="SM00014"/>
    </source>
</evidence>
<dbReference type="InterPro" id="IPR000326">
    <property type="entry name" value="PAP2/HPO"/>
</dbReference>
<dbReference type="UniPathway" id="UPA00138"/>
<dbReference type="InterPro" id="IPR016275">
    <property type="entry name" value="Glucose-6-phosphatase"/>
</dbReference>
<dbReference type="SUPFAM" id="SSF48317">
    <property type="entry name" value="Acid phosphatase/Vanadium-dependent haloperoxidase"/>
    <property type="match status" value="1"/>
</dbReference>
<sequence>MEQIYALGVSCIEFVQYWFEDWSWYFELVNHLSNPHYMLEILFPLISIFDSVFASQLLLVMAVGGWVNSISKWILLEDRPFWWVRETTFYTSPPQLYQTDQTCETGPGSPSGHSCAAAEVLILIIMWGQHIFNDRKWSPWWKHAVYPFFGISIVSVMLARLYVATHFPHQCLLGAMIGVFLAPALCIYVSDPYIWKYGSSKPVQNMVVKHVIISLVMGSIGLGMYWVMKVMGIDPHYTVQLAFRWCNSPSSISVSTTPLYLLVNTTAAMLSWSLCVTPAVDRYRHNTSNRSLLISIFATGLSMFAFKQLELNITRANAFFFYMLHFVLNTVKPAIFLVFIPSLSMWPYSRKEKIN</sequence>
<dbReference type="Pfam" id="PF01569">
    <property type="entry name" value="PAP2"/>
    <property type="match status" value="1"/>
</dbReference>
<dbReference type="PIRSF" id="PIRSF000905">
    <property type="entry name" value="Glucose-6-phosphatase"/>
    <property type="match status" value="1"/>
</dbReference>
<dbReference type="InterPro" id="IPR036938">
    <property type="entry name" value="PAP2/HPO_sf"/>
</dbReference>
<comment type="pathway">
    <text evidence="2 11">Carbohydrate biosynthesis; gluconeogenesis.</text>
</comment>
<dbReference type="PANTHER" id="PTHR12591">
    <property type="entry name" value="GLUCOSE-6-PHOSPHATASE"/>
    <property type="match status" value="1"/>
</dbReference>
<proteinExistence type="inferred from homology"/>
<evidence type="ECO:0000313" key="16">
    <source>
        <dbReference type="EMBL" id="CAG9573402.1"/>
    </source>
</evidence>
<evidence type="ECO:0000256" key="7">
    <source>
        <dbReference type="ARBA" id="ARBA00022801"/>
    </source>
</evidence>
<feature type="transmembrane region" description="Helical" evidence="14">
    <location>
        <begin position="207"/>
        <end position="228"/>
    </location>
</feature>
<evidence type="ECO:0000256" key="8">
    <source>
        <dbReference type="ARBA" id="ARBA00022824"/>
    </source>
</evidence>
<evidence type="ECO:0000256" key="13">
    <source>
        <dbReference type="PIRSR" id="PIRSR000905-2"/>
    </source>
</evidence>
<dbReference type="OrthoDB" id="6416209at2759"/>
<feature type="binding site" evidence="13">
    <location>
        <position position="160"/>
    </location>
    <ligand>
        <name>substrate</name>
    </ligand>
</feature>
<dbReference type="GO" id="GO:0005789">
    <property type="term" value="C:endoplasmic reticulum membrane"/>
    <property type="evidence" value="ECO:0007669"/>
    <property type="project" value="UniProtKB-SubCell"/>
</dbReference>
<keyword evidence="10 11" id="KW-0472">Membrane</keyword>
<feature type="transmembrane region" description="Helical" evidence="14">
    <location>
        <begin position="175"/>
        <end position="195"/>
    </location>
</feature>
<feature type="transmembrane region" description="Helical" evidence="14">
    <location>
        <begin position="41"/>
        <end position="67"/>
    </location>
</feature>
<feature type="active site" description="Nucleophile" evidence="12">
    <location>
        <position position="166"/>
    </location>
</feature>
<dbReference type="AlphaFoldDB" id="A0A8J2QYM8"/>
<evidence type="ECO:0000256" key="14">
    <source>
        <dbReference type="SAM" id="Phobius"/>
    </source>
</evidence>
<name>A0A8J2QYM8_9NEOP</name>
<keyword evidence="17" id="KW-1185">Reference proteome</keyword>
<comment type="subcellular location">
    <subcellularLocation>
        <location evidence="1">Endoplasmic reticulum membrane</location>
        <topology evidence="1">Multi-pass membrane protein</topology>
    </subcellularLocation>
</comment>
<dbReference type="EMBL" id="CAKASE010000070">
    <property type="protein sequence ID" value="CAG9573402.1"/>
    <property type="molecule type" value="Genomic_DNA"/>
</dbReference>
<evidence type="ECO:0000256" key="9">
    <source>
        <dbReference type="ARBA" id="ARBA00022989"/>
    </source>
</evidence>
<keyword evidence="7 11" id="KW-0378">Hydrolase</keyword>
<feature type="transmembrane region" description="Helical" evidence="14">
    <location>
        <begin position="321"/>
        <end position="343"/>
    </location>
</feature>
<dbReference type="EC" id="3.1.3.9" evidence="4 11"/>
<evidence type="ECO:0000256" key="5">
    <source>
        <dbReference type="ARBA" id="ARBA00022432"/>
    </source>
</evidence>
<evidence type="ECO:0000256" key="10">
    <source>
        <dbReference type="ARBA" id="ARBA00023136"/>
    </source>
</evidence>
<dbReference type="GO" id="GO:0006094">
    <property type="term" value="P:gluconeogenesis"/>
    <property type="evidence" value="ECO:0007669"/>
    <property type="project" value="UniProtKB-UniRule"/>
</dbReference>
<feature type="transmembrane region" description="Helical" evidence="14">
    <location>
        <begin position="144"/>
        <end position="163"/>
    </location>
</feature>
<protein>
    <recommendedName>
        <fullName evidence="4 11">Glucose-6-phosphatase</fullName>
        <ecNumber evidence="4 11">3.1.3.9</ecNumber>
    </recommendedName>
</protein>
<feature type="domain" description="Phosphatidic acid phosphatase type 2/haloperoxidase" evidence="15">
    <location>
        <begin position="52"/>
        <end position="186"/>
    </location>
</feature>
<reference evidence="16" key="1">
    <citation type="submission" date="2021-09" db="EMBL/GenBank/DDBJ databases">
        <authorList>
            <person name="Martin H S."/>
        </authorList>
    </citation>
    <scope>NUCLEOTIDE SEQUENCE</scope>
</reference>